<dbReference type="Proteomes" id="UP000195918">
    <property type="component" value="Unassembled WGS sequence"/>
</dbReference>
<evidence type="ECO:0000313" key="1">
    <source>
        <dbReference type="EMBL" id="SLM86022.1"/>
    </source>
</evidence>
<proteinExistence type="predicted"/>
<protein>
    <submittedName>
        <fullName evidence="1">Uncharacterized protein</fullName>
    </submittedName>
</protein>
<keyword evidence="2" id="KW-1185">Reference proteome</keyword>
<gene>
    <name evidence="1" type="ORF">FM121_08040</name>
</gene>
<name>A0A1X6WP71_9ENTE</name>
<dbReference type="EMBL" id="FWFD01000012">
    <property type="protein sequence ID" value="SLM86022.1"/>
    <property type="molecule type" value="Genomic_DNA"/>
</dbReference>
<dbReference type="RefSeq" id="WP_086951659.1">
    <property type="nucleotide sequence ID" value="NZ_FWFD01000012.1"/>
</dbReference>
<evidence type="ECO:0000313" key="2">
    <source>
        <dbReference type="Proteomes" id="UP000195918"/>
    </source>
</evidence>
<reference evidence="2" key="1">
    <citation type="submission" date="2017-02" db="EMBL/GenBank/DDBJ databases">
        <authorList>
            <person name="Dridi B."/>
        </authorList>
    </citation>
    <scope>NUCLEOTIDE SEQUENCE [LARGE SCALE GENOMIC DNA]</scope>
    <source>
        <strain evidence="2">bH819</strain>
    </source>
</reference>
<organism evidence="1 2">
    <name type="scientific">Vagococcus fluvialis bH819</name>
    <dbReference type="NCBI Taxonomy" id="1255619"/>
    <lineage>
        <taxon>Bacteria</taxon>
        <taxon>Bacillati</taxon>
        <taxon>Bacillota</taxon>
        <taxon>Bacilli</taxon>
        <taxon>Lactobacillales</taxon>
        <taxon>Enterococcaceae</taxon>
        <taxon>Vagococcus</taxon>
    </lineage>
</organism>
<dbReference type="AlphaFoldDB" id="A0A1X6WP71"/>
<accession>A0A1X6WP71</accession>
<sequence>MTKEEEHQEIKRFIQSLGYYPNHNYFITEKSIRPTLQLRGESTSFWSVLFRKMYLLVFTETELILINYWHKNKQVTIIPHQKINNFELENLFPFSEICLSFDYLKPFYFYVEHPDSFYHQLLTDYDFSRDNFQSLYQKKFYGLLTELPPQ</sequence>
<dbReference type="OrthoDB" id="2165208at2"/>